<name>A0ACC5R8J4_9HYPH</name>
<accession>A0ACC5R8J4</accession>
<proteinExistence type="predicted"/>
<comment type="caution">
    <text evidence="1">The sequence shown here is derived from an EMBL/GenBank/DDBJ whole genome shotgun (WGS) entry which is preliminary data.</text>
</comment>
<dbReference type="Proteomes" id="UP000616151">
    <property type="component" value="Unassembled WGS sequence"/>
</dbReference>
<evidence type="ECO:0000313" key="1">
    <source>
        <dbReference type="EMBL" id="MBK1868994.1"/>
    </source>
</evidence>
<dbReference type="EMBL" id="JAENHL010000007">
    <property type="protein sequence ID" value="MBK1868994.1"/>
    <property type="molecule type" value="Genomic_DNA"/>
</dbReference>
<evidence type="ECO:0000313" key="2">
    <source>
        <dbReference type="Proteomes" id="UP000616151"/>
    </source>
</evidence>
<sequence>MTALPEDEMLKEELGAIKDVRTRAKELLANIDGKGKEGPYMIGLALSGGGIRSATVSLGVMQKLADIGLLKHVDYLSTVSGGGYIGSALTWWLRGSTPDNPTHQSPFDTGKKFPFTTLDPRLPESTLVDRRGLMVLRFLRSQGNYLIPGNGITLWSSIAIVLRAILLNLMIWIPVTALVMGVLYALGYLPGIRGLPYAVQMAAPGTLETTAEIVGTSRSLGANETIPPMFLLMLVFAIGLAVLFVMGSINHSLLSWTGLTETELRAGRGAQPPAERPAWYSWPAVGIAGLLDVLLVVVVLISFMPVVKRLFADSDALQAAHGSLWTSLVIGLILWAIITLFTLLCFRFMGKKIRPPAIWRDKTQKPVYLALGGLIGIAVAGYVLDCILAGSTLPGVGRIGPFLLFLFAVAYLIFVNYLIGLLIRHLLRNEKMDDARQSPAPATQSLLQYRARRTFEWFYGRALSGMVVLLVIGTLPLVGHYIEYGLGGTWTALGLAFTLGGQLWSRVRGNSKLADIAIVAGAALFAYGILLIGHRLALTFMDGDATMRALIAGAVIVAIVAGWFVNTNQIGLHRFYRDRLMEAFLPDDDALARDTNAAATRANDFKLTDCWDTKQAKGPYQIINTNMVLAKSQDRKYRQRGGDNFVLTPQFIGSNATEWYRTETSASSDMTLASAMAISGAAANPRGGAGGRGLTRSATVSLVMSLLNIRLGFWIPNPKRGDPRMLFRRPNHFWPGGLYALTSRGYLETSKWLELADGGHFENLAVYELVRRRCGLIIVCDGGQDNASSYADLVTAVQRVGQDFGATVHFDMAVRNGRKFERCGPAQMIAKPTLTDYPKGAEFAEKGYFVARIDYGERGGNGWPKEGIVIYLKSALIRELAVGAKGYRGANPDFPNETTGDQFFDEEQFEAYREVGFRICEQMVAELGLTRLFGNEPPSLDDLRQNSRYREA</sequence>
<organism evidence="1 2">
    <name type="scientific">Taklimakanibacter albus</name>
    <dbReference type="NCBI Taxonomy" id="2800327"/>
    <lineage>
        <taxon>Bacteria</taxon>
        <taxon>Pseudomonadati</taxon>
        <taxon>Pseudomonadota</taxon>
        <taxon>Alphaproteobacteria</taxon>
        <taxon>Hyphomicrobiales</taxon>
        <taxon>Aestuariivirgaceae</taxon>
        <taxon>Taklimakanibacter</taxon>
    </lineage>
</organism>
<keyword evidence="2" id="KW-1185">Reference proteome</keyword>
<gene>
    <name evidence="1" type="ORF">JHL16_21725</name>
</gene>
<protein>
    <submittedName>
        <fullName evidence="1">Patatin-like phospholipase family protein</fullName>
    </submittedName>
</protein>
<reference evidence="1" key="1">
    <citation type="submission" date="2021-01" db="EMBL/GenBank/DDBJ databases">
        <authorList>
            <person name="Sun Q."/>
        </authorList>
    </citation>
    <scope>NUCLEOTIDE SEQUENCE</scope>
    <source>
        <strain evidence="1">YIM B02566</strain>
    </source>
</reference>